<keyword evidence="5 8" id="KW-0812">Transmembrane</keyword>
<comment type="caution">
    <text evidence="9">The sequence shown here is derived from an EMBL/GenBank/DDBJ whole genome shotgun (WGS) entry which is preliminary data.</text>
</comment>
<feature type="transmembrane region" description="Helical" evidence="8">
    <location>
        <begin position="37"/>
        <end position="56"/>
    </location>
</feature>
<feature type="transmembrane region" description="Helical" evidence="8">
    <location>
        <begin position="203"/>
        <end position="221"/>
    </location>
</feature>
<dbReference type="PROSITE" id="PS01116">
    <property type="entry name" value="XANTH_URACIL_PERMASE"/>
    <property type="match status" value="1"/>
</dbReference>
<comment type="subcellular location">
    <subcellularLocation>
        <location evidence="1">Cell membrane</location>
        <topology evidence="1">Multi-pass membrane protein</topology>
    </subcellularLocation>
</comment>
<proteinExistence type="inferred from homology"/>
<name>A0ABV6PAY0_9MICC</name>
<feature type="transmembrane region" description="Helical" evidence="8">
    <location>
        <begin position="329"/>
        <end position="352"/>
    </location>
</feature>
<dbReference type="NCBIfam" id="TIGR03173">
    <property type="entry name" value="pbuX"/>
    <property type="match status" value="1"/>
</dbReference>
<accession>A0ABV6PAY0</accession>
<feature type="transmembrane region" description="Helical" evidence="8">
    <location>
        <begin position="387"/>
        <end position="409"/>
    </location>
</feature>
<dbReference type="PANTHER" id="PTHR42810:SF4">
    <property type="entry name" value="URIC ACID TRANSPORTER UACT"/>
    <property type="match status" value="1"/>
</dbReference>
<evidence type="ECO:0000256" key="3">
    <source>
        <dbReference type="ARBA" id="ARBA00022448"/>
    </source>
</evidence>
<protein>
    <submittedName>
        <fullName evidence="9">Nucleobase:cation symporter-2 family protein</fullName>
    </submittedName>
</protein>
<feature type="transmembrane region" description="Helical" evidence="8">
    <location>
        <begin position="62"/>
        <end position="78"/>
    </location>
</feature>
<keyword evidence="3" id="KW-0813">Transport</keyword>
<feature type="transmembrane region" description="Helical" evidence="8">
    <location>
        <begin position="90"/>
        <end position="109"/>
    </location>
</feature>
<dbReference type="NCBIfam" id="NF037981">
    <property type="entry name" value="NCS2_1"/>
    <property type="match status" value="1"/>
</dbReference>
<evidence type="ECO:0000256" key="4">
    <source>
        <dbReference type="ARBA" id="ARBA00022475"/>
    </source>
</evidence>
<dbReference type="RefSeq" id="WP_377459321.1">
    <property type="nucleotide sequence ID" value="NZ_JBHLUB010000029.1"/>
</dbReference>
<feature type="transmembrane region" description="Helical" evidence="8">
    <location>
        <begin position="358"/>
        <end position="375"/>
    </location>
</feature>
<gene>
    <name evidence="9" type="ORF">ACFFFR_07800</name>
</gene>
<keyword evidence="4" id="KW-1003">Cell membrane</keyword>
<comment type="similarity">
    <text evidence="2">Belongs to the nucleobase:cation symporter-2 (NCS2) (TC 2.A.40) family.</text>
</comment>
<dbReference type="EMBL" id="JBHLUB010000029">
    <property type="protein sequence ID" value="MFC0582281.1"/>
    <property type="molecule type" value="Genomic_DNA"/>
</dbReference>
<dbReference type="Pfam" id="PF00860">
    <property type="entry name" value="Xan_ur_permease"/>
    <property type="match status" value="1"/>
</dbReference>
<sequence length="527" mass="55136">MKNLKSAPAACENPPQRPENERLPLGKTCAYGFQHVLTMYGSIIAVPLIVATAAGLNQTETVSLVTACLFIGGLATVLQSAGLPFFGAKLPLVQGVSFAVVAPILAILAGGGDLATVFGATIVASVLGIFLAKYFAKIIRFFPPVVTGTVITAIGLILVPVSVNWVMGGDPATDNYGSLTNIGLGFLTLAIVLTLSKLGVASLSRLSILLGLVIGTVAAFFMGQTDFSEVGQGAIFSLPEFFAFGLPKFEIAAIISMLIVVLVTMTETTADIMAVGEIVGTPVDSKRIADGLRADMLSSSIAPVFGSFTQTAFAANVGLVAITGVRSRWVVTAAGAILMLLGLLPVVGQIVAAVPLPVLGGAGLVLFGTVAASGIRNLQKVNFTNSMNLIIVAVSLTFGMIPVVSPEFWAGFPDWYRTIFESGISSAAIMAILLNLLFNELLVGNSENPSTFAAKPIRYLTPTNLKSLEEGDVFIDGKFVDCDGEEIPLVPEEHAPVVQAHIDSGEVTDTAQIYQVLQKVKESEDSR</sequence>
<keyword evidence="7 8" id="KW-0472">Membrane</keyword>
<feature type="transmembrane region" description="Helical" evidence="8">
    <location>
        <begin position="179"/>
        <end position="196"/>
    </location>
</feature>
<dbReference type="PANTHER" id="PTHR42810">
    <property type="entry name" value="PURINE PERMEASE C1399.01C-RELATED"/>
    <property type="match status" value="1"/>
</dbReference>
<evidence type="ECO:0000313" key="9">
    <source>
        <dbReference type="EMBL" id="MFC0582281.1"/>
    </source>
</evidence>
<organism evidence="9 10">
    <name type="scientific">Micrococcoides hystricis</name>
    <dbReference type="NCBI Taxonomy" id="1572761"/>
    <lineage>
        <taxon>Bacteria</taxon>
        <taxon>Bacillati</taxon>
        <taxon>Actinomycetota</taxon>
        <taxon>Actinomycetes</taxon>
        <taxon>Micrococcales</taxon>
        <taxon>Micrococcaceae</taxon>
        <taxon>Micrococcoides</taxon>
    </lineage>
</organism>
<feature type="transmembrane region" description="Helical" evidence="8">
    <location>
        <begin position="415"/>
        <end position="438"/>
    </location>
</feature>
<evidence type="ECO:0000256" key="5">
    <source>
        <dbReference type="ARBA" id="ARBA00022692"/>
    </source>
</evidence>
<dbReference type="NCBIfam" id="TIGR00801">
    <property type="entry name" value="ncs2"/>
    <property type="match status" value="1"/>
</dbReference>
<evidence type="ECO:0000313" key="10">
    <source>
        <dbReference type="Proteomes" id="UP001589862"/>
    </source>
</evidence>
<dbReference type="InterPro" id="IPR006043">
    <property type="entry name" value="NCS2"/>
</dbReference>
<evidence type="ECO:0000256" key="6">
    <source>
        <dbReference type="ARBA" id="ARBA00022989"/>
    </source>
</evidence>
<evidence type="ECO:0000256" key="7">
    <source>
        <dbReference type="ARBA" id="ARBA00023136"/>
    </source>
</evidence>
<evidence type="ECO:0000256" key="1">
    <source>
        <dbReference type="ARBA" id="ARBA00004651"/>
    </source>
</evidence>
<feature type="transmembrane region" description="Helical" evidence="8">
    <location>
        <begin position="145"/>
        <end position="167"/>
    </location>
</feature>
<reference evidence="9 10" key="1">
    <citation type="submission" date="2024-09" db="EMBL/GenBank/DDBJ databases">
        <authorList>
            <person name="Sun Q."/>
            <person name="Mori K."/>
        </authorList>
    </citation>
    <scope>NUCLEOTIDE SEQUENCE [LARGE SCALE GENOMIC DNA]</scope>
    <source>
        <strain evidence="9 10">NCAIM B.02604</strain>
    </source>
</reference>
<keyword evidence="6 8" id="KW-1133">Transmembrane helix</keyword>
<evidence type="ECO:0000256" key="2">
    <source>
        <dbReference type="ARBA" id="ARBA00008821"/>
    </source>
</evidence>
<feature type="transmembrane region" description="Helical" evidence="8">
    <location>
        <begin position="241"/>
        <end position="263"/>
    </location>
</feature>
<evidence type="ECO:0000256" key="8">
    <source>
        <dbReference type="SAM" id="Phobius"/>
    </source>
</evidence>
<keyword evidence="10" id="KW-1185">Reference proteome</keyword>
<dbReference type="InterPro" id="IPR017588">
    <property type="entry name" value="UacT-like"/>
</dbReference>
<dbReference type="Proteomes" id="UP001589862">
    <property type="component" value="Unassembled WGS sequence"/>
</dbReference>
<dbReference type="InterPro" id="IPR006042">
    <property type="entry name" value="Xan_ur_permease"/>
</dbReference>